<dbReference type="Gene3D" id="3.40.50.200">
    <property type="entry name" value="Peptidase S8/S53 domain"/>
    <property type="match status" value="1"/>
</dbReference>
<reference evidence="9" key="1">
    <citation type="journal article" date="2017" name="BMC Genomics">
        <title>Gapless genome assembly of Colletotrichum higginsianum reveals chromosome structure and association of transposable elements with secondary metabolite gene clusters.</title>
        <authorList>
            <person name="Dallery J.-F."/>
            <person name="Lapalu N."/>
            <person name="Zampounis A."/>
            <person name="Pigne S."/>
            <person name="Luyten I."/>
            <person name="Amselem J."/>
            <person name="Wittenberg A.H.J."/>
            <person name="Zhou S."/>
            <person name="de Queiroz M.V."/>
            <person name="Robin G.P."/>
            <person name="Auger A."/>
            <person name="Hainaut M."/>
            <person name="Henrissat B."/>
            <person name="Kim K.-T."/>
            <person name="Lee Y.-H."/>
            <person name="Lespinet O."/>
            <person name="Schwartz D.C."/>
            <person name="Thon M.R."/>
            <person name="O'Connell R.J."/>
        </authorList>
    </citation>
    <scope>NUCLEOTIDE SEQUENCE [LARGE SCALE GENOMIC DNA]</scope>
    <source>
        <strain evidence="9">IMI 349063</strain>
    </source>
</reference>
<evidence type="ECO:0000256" key="3">
    <source>
        <dbReference type="ARBA" id="ARBA00022801"/>
    </source>
</evidence>
<dbReference type="VEuPathDB" id="FungiDB:CH63R_06192"/>
<feature type="active site" description="Charge relay system" evidence="5">
    <location>
        <position position="128"/>
    </location>
</feature>
<dbReference type="GO" id="GO:0004252">
    <property type="term" value="F:serine-type endopeptidase activity"/>
    <property type="evidence" value="ECO:0007669"/>
    <property type="project" value="UniProtKB-UniRule"/>
</dbReference>
<feature type="active site" description="Charge relay system" evidence="5">
    <location>
        <position position="167"/>
    </location>
</feature>
<dbReference type="KEGG" id="chig:CH63R_06192"/>
<comment type="caution">
    <text evidence="8">The sequence shown here is derived from an EMBL/GenBank/DDBJ whole genome shotgun (WGS) entry which is preliminary data.</text>
</comment>
<dbReference type="RefSeq" id="XP_018159017.1">
    <property type="nucleotide sequence ID" value="XM_018301167.1"/>
</dbReference>
<evidence type="ECO:0000313" key="8">
    <source>
        <dbReference type="EMBL" id="OBR10500.1"/>
    </source>
</evidence>
<comment type="similarity">
    <text evidence="1 5">Belongs to the peptidase S8 family.</text>
</comment>
<accession>A0A1B7YEZ6</accession>
<dbReference type="EMBL" id="LTAN01000004">
    <property type="protein sequence ID" value="OBR10500.1"/>
    <property type="molecule type" value="Genomic_DNA"/>
</dbReference>
<keyword evidence="9" id="KW-1185">Reference proteome</keyword>
<keyword evidence="2 5" id="KW-0645">Protease</keyword>
<dbReference type="InterPro" id="IPR000209">
    <property type="entry name" value="Peptidase_S8/S53_dom"/>
</dbReference>
<dbReference type="InterPro" id="IPR008011">
    <property type="entry name" value="Complex1_LYR_dom"/>
</dbReference>
<dbReference type="Pfam" id="PF00082">
    <property type="entry name" value="Peptidase_S8"/>
    <property type="match status" value="1"/>
</dbReference>
<dbReference type="PRINTS" id="PR00723">
    <property type="entry name" value="SUBTILISIN"/>
</dbReference>
<dbReference type="InterPro" id="IPR036852">
    <property type="entry name" value="Peptidase_S8/S53_dom_sf"/>
</dbReference>
<dbReference type="InterPro" id="IPR050131">
    <property type="entry name" value="Peptidase_S8_subtilisin-like"/>
</dbReference>
<dbReference type="GeneID" id="28865274"/>
<evidence type="ECO:0000256" key="4">
    <source>
        <dbReference type="ARBA" id="ARBA00022825"/>
    </source>
</evidence>
<sequence length="588" mass="64513">MLILYYDGLLRRCVDFFPPVTPCTSSRLTLGPYQDGTAEDVSALIKDGEVDDDDDDDDGENDDDAYEKWWAESLESLNRIRKRAVVRQNKAPTALVVISQPPRVDIKELKSYSYDESAGTGVTVYVVDHGYYTRNSEYTRMAVPPRWIFAGSQSQKQVREDLHRHGHGSCVGSKVNGPKYGTAKNVNLVIVKAATVAWETDDALRRVLEDVKRRKLQGKAVISLARGRHDEAASEELKKLTNELIQNDVVIVASSGNDFRDAVERGLVPAREINHWPALMAGQGVPIINVGAVDNTGKNASFSQGGPLVHVMAPGVGVRCASNSFFFRSQRVDGTSFASPAVAGLAAYLLALGKHPELRQTGRVAANMKELLIEMSYRRSTGGGLVVYNGQAAPRSRFRGAKGSCVAPTPGMFLGGVFPSKAGSFRPGLGAPSTRGFPVLTSSTPKSFHTSEAPVRIRKLSSGPAHSAFASSSDVVDSLSKLAGPMPLKTPLWSFVRSYSNGPARSRLGKKALSLDHFLQRSRAISLYREIIRGTRRIADPNTRTESRRFARDEFERHRDVTDLGHIRYLISTGKTEWQGMERYVEGM</sequence>
<feature type="active site" description="Charge relay system" evidence="5">
    <location>
        <position position="336"/>
    </location>
</feature>
<gene>
    <name evidence="8" type="ORF">CH63R_06192</name>
</gene>
<evidence type="ECO:0000259" key="6">
    <source>
        <dbReference type="Pfam" id="PF00082"/>
    </source>
</evidence>
<dbReference type="PANTHER" id="PTHR43806">
    <property type="entry name" value="PEPTIDASE S8"/>
    <property type="match status" value="1"/>
</dbReference>
<keyword evidence="3 5" id="KW-0378">Hydrolase</keyword>
<dbReference type="CDD" id="cd20262">
    <property type="entry name" value="Complex1_LYR_LYRM2"/>
    <property type="match status" value="1"/>
</dbReference>
<dbReference type="OrthoDB" id="74240at2759"/>
<protein>
    <submittedName>
        <fullName evidence="8">Subtilisin-like protease</fullName>
    </submittedName>
</protein>
<dbReference type="PROSITE" id="PS51892">
    <property type="entry name" value="SUBTILASE"/>
    <property type="match status" value="1"/>
</dbReference>
<dbReference type="Proteomes" id="UP000092177">
    <property type="component" value="Chromosome 4"/>
</dbReference>
<dbReference type="PROSITE" id="PS00138">
    <property type="entry name" value="SUBTILASE_SER"/>
    <property type="match status" value="1"/>
</dbReference>
<name>A0A1B7YEZ6_COLHI</name>
<organism evidence="8 9">
    <name type="scientific">Colletotrichum higginsianum (strain IMI 349063)</name>
    <name type="common">Crucifer anthracnose fungus</name>
    <dbReference type="NCBI Taxonomy" id="759273"/>
    <lineage>
        <taxon>Eukaryota</taxon>
        <taxon>Fungi</taxon>
        <taxon>Dikarya</taxon>
        <taxon>Ascomycota</taxon>
        <taxon>Pezizomycotina</taxon>
        <taxon>Sordariomycetes</taxon>
        <taxon>Hypocreomycetidae</taxon>
        <taxon>Glomerellales</taxon>
        <taxon>Glomerellaceae</taxon>
        <taxon>Colletotrichum</taxon>
        <taxon>Colletotrichum destructivum species complex</taxon>
    </lineage>
</organism>
<evidence type="ECO:0000259" key="7">
    <source>
        <dbReference type="Pfam" id="PF05347"/>
    </source>
</evidence>
<dbReference type="InterPro" id="IPR045293">
    <property type="entry name" value="Complex1_LYR_LYRM2"/>
</dbReference>
<dbReference type="Pfam" id="PF05347">
    <property type="entry name" value="Complex1_LYR"/>
    <property type="match status" value="1"/>
</dbReference>
<feature type="domain" description="Complex 1 LYR protein" evidence="7">
    <location>
        <begin position="523"/>
        <end position="578"/>
    </location>
</feature>
<keyword evidence="4 5" id="KW-0720">Serine protease</keyword>
<dbReference type="PANTHER" id="PTHR43806:SF11">
    <property type="entry name" value="CEREVISIN-RELATED"/>
    <property type="match status" value="1"/>
</dbReference>
<evidence type="ECO:0000256" key="1">
    <source>
        <dbReference type="ARBA" id="ARBA00011073"/>
    </source>
</evidence>
<dbReference type="AlphaFoldDB" id="A0A1B7YEZ6"/>
<dbReference type="InterPro" id="IPR023828">
    <property type="entry name" value="Peptidase_S8_Ser-AS"/>
</dbReference>
<evidence type="ECO:0000313" key="9">
    <source>
        <dbReference type="Proteomes" id="UP000092177"/>
    </source>
</evidence>
<feature type="domain" description="Peptidase S8/S53" evidence="6">
    <location>
        <begin position="120"/>
        <end position="373"/>
    </location>
</feature>
<dbReference type="InterPro" id="IPR015500">
    <property type="entry name" value="Peptidase_S8_subtilisin-rel"/>
</dbReference>
<dbReference type="SUPFAM" id="SSF52743">
    <property type="entry name" value="Subtilisin-like"/>
    <property type="match status" value="1"/>
</dbReference>
<evidence type="ECO:0000256" key="5">
    <source>
        <dbReference type="PROSITE-ProRule" id="PRU01240"/>
    </source>
</evidence>
<proteinExistence type="inferred from homology"/>
<dbReference type="GO" id="GO:0006508">
    <property type="term" value="P:proteolysis"/>
    <property type="evidence" value="ECO:0007669"/>
    <property type="project" value="UniProtKB-KW"/>
</dbReference>
<evidence type="ECO:0000256" key="2">
    <source>
        <dbReference type="ARBA" id="ARBA00022670"/>
    </source>
</evidence>